<dbReference type="Proteomes" id="UP000680279">
    <property type="component" value="Unassembled WGS sequence"/>
</dbReference>
<evidence type="ECO:0000313" key="2">
    <source>
        <dbReference type="Proteomes" id="UP000680279"/>
    </source>
</evidence>
<protein>
    <submittedName>
        <fullName evidence="1">Uncharacterized protein</fullName>
    </submittedName>
</protein>
<dbReference type="RefSeq" id="WP_212963667.1">
    <property type="nucleotide sequence ID" value="NZ_BOQT01000018.1"/>
</dbReference>
<accession>A0ABQ4KBN4</accession>
<comment type="caution">
    <text evidence="1">The sequence shown here is derived from an EMBL/GenBank/DDBJ whole genome shotgun (WGS) entry which is preliminary data.</text>
</comment>
<evidence type="ECO:0000313" key="1">
    <source>
        <dbReference type="EMBL" id="GIN22548.1"/>
    </source>
</evidence>
<sequence length="55" mass="6573">MILKVNKLMNSHHECLHKLGWLIFNREDQNGGLSLDELERLLDIIDHDTIEEIYR</sequence>
<keyword evidence="2" id="KW-1185">Reference proteome</keyword>
<dbReference type="EMBL" id="BOQT01000018">
    <property type="protein sequence ID" value="GIN22548.1"/>
    <property type="molecule type" value="Genomic_DNA"/>
</dbReference>
<organism evidence="1 2">
    <name type="scientific">Siminovitchia fordii</name>
    <dbReference type="NCBI Taxonomy" id="254759"/>
    <lineage>
        <taxon>Bacteria</taxon>
        <taxon>Bacillati</taxon>
        <taxon>Bacillota</taxon>
        <taxon>Bacilli</taxon>
        <taxon>Bacillales</taxon>
        <taxon>Bacillaceae</taxon>
        <taxon>Siminovitchia</taxon>
    </lineage>
</organism>
<gene>
    <name evidence="1" type="ORF">J1TS3_36820</name>
</gene>
<name>A0ABQ4KBN4_9BACI</name>
<proteinExistence type="predicted"/>
<reference evidence="1 2" key="1">
    <citation type="submission" date="2021-03" db="EMBL/GenBank/DDBJ databases">
        <title>Antimicrobial resistance genes in bacteria isolated from Japanese honey, and their potential for conferring macrolide and lincosamide resistance in the American foulbrood pathogen Paenibacillus larvae.</title>
        <authorList>
            <person name="Okamoto M."/>
            <person name="Kumagai M."/>
            <person name="Kanamori H."/>
            <person name="Takamatsu D."/>
        </authorList>
    </citation>
    <scope>NUCLEOTIDE SEQUENCE [LARGE SCALE GENOMIC DNA]</scope>
    <source>
        <strain evidence="1 2">J1TS3</strain>
    </source>
</reference>